<dbReference type="KEGG" id="lfc:LFE_0595"/>
<evidence type="ECO:0000313" key="3">
    <source>
        <dbReference type="Proteomes" id="UP000007382"/>
    </source>
</evidence>
<dbReference type="STRING" id="1162668.LFE_0595"/>
<dbReference type="Proteomes" id="UP000007382">
    <property type="component" value="Chromosome"/>
</dbReference>
<dbReference type="InterPro" id="IPR000305">
    <property type="entry name" value="GIY-YIG_endonuc"/>
</dbReference>
<dbReference type="InterPro" id="IPR007634">
    <property type="entry name" value="RNA_pol_sigma_54_DNA-bd"/>
</dbReference>
<dbReference type="InterPro" id="IPR018247">
    <property type="entry name" value="EF_Hand_1_Ca_BS"/>
</dbReference>
<accession>I0IM12</accession>
<keyword evidence="3" id="KW-1185">Reference proteome</keyword>
<dbReference type="Gene3D" id="3.40.1440.10">
    <property type="entry name" value="GIY-YIG endonuclease"/>
    <property type="match status" value="1"/>
</dbReference>
<dbReference type="HOGENOM" id="CLU_713291_0_0_0"/>
<dbReference type="RefSeq" id="WP_014448803.1">
    <property type="nucleotide sequence ID" value="NC_017094.1"/>
</dbReference>
<dbReference type="InterPro" id="IPR035901">
    <property type="entry name" value="GIY-YIG_endonuc_sf"/>
</dbReference>
<dbReference type="PATRIC" id="fig|1162668.3.peg.698"/>
<dbReference type="eggNOG" id="COG1508">
    <property type="taxonomic scope" value="Bacteria"/>
</dbReference>
<dbReference type="OrthoDB" id="9151112at2"/>
<feature type="domain" description="GIY-YIG" evidence="1">
    <location>
        <begin position="298"/>
        <end position="384"/>
    </location>
</feature>
<dbReference type="PROSITE" id="PS00018">
    <property type="entry name" value="EF_HAND_1"/>
    <property type="match status" value="1"/>
</dbReference>
<dbReference type="Pfam" id="PF01541">
    <property type="entry name" value="GIY-YIG"/>
    <property type="match status" value="1"/>
</dbReference>
<proteinExistence type="predicted"/>
<dbReference type="AlphaFoldDB" id="I0IM12"/>
<organism evidence="2 3">
    <name type="scientific">Leptospirillum ferrooxidans (strain C2-3)</name>
    <dbReference type="NCBI Taxonomy" id="1162668"/>
    <lineage>
        <taxon>Bacteria</taxon>
        <taxon>Pseudomonadati</taxon>
        <taxon>Nitrospirota</taxon>
        <taxon>Nitrospiria</taxon>
        <taxon>Nitrospirales</taxon>
        <taxon>Nitrospiraceae</taxon>
        <taxon>Leptospirillum</taxon>
    </lineage>
</organism>
<evidence type="ECO:0000259" key="1">
    <source>
        <dbReference type="PROSITE" id="PS50164"/>
    </source>
</evidence>
<name>I0IM12_LEPFC</name>
<evidence type="ECO:0000313" key="2">
    <source>
        <dbReference type="EMBL" id="BAM06311.1"/>
    </source>
</evidence>
<reference evidence="3" key="2">
    <citation type="submission" date="2012-03" db="EMBL/GenBank/DDBJ databases">
        <title>The complete genome sequence of the pioneer microbe on fresh volcanic deposit, Leptospirillum ferrooxidans strain C2-3.</title>
        <authorList>
            <person name="Fujimura R."/>
            <person name="Sato Y."/>
            <person name="Nishizawa T."/>
            <person name="Nanba K."/>
            <person name="Oshima K."/>
            <person name="Hattori M."/>
            <person name="Kamijo T."/>
            <person name="Ohta H."/>
        </authorList>
    </citation>
    <scope>NUCLEOTIDE SEQUENCE [LARGE SCALE GENOMIC DNA]</scope>
    <source>
        <strain evidence="3">C2-3</strain>
    </source>
</reference>
<sequence length="387" mass="44875">MIPICKEKLDPALLGKIVVARFLELPLQRFDLFVQRLESELLTQRLSGVITIREIEGTKMGQNVDPEGKTIGEIGWEGNTPELLYHKKSYIRTYHFDDTDQEGILQKKEFQKMVQSFRLINTRNHLTYALIQYMLRYQATYLRASDPTLLRPLTQSQISFGLATGGFYSGIADSSRISRLIRTLFVKMPDNRIRDLSILSPSSREICCHFINRVIKLERSLMDEGKLLDPLTDGEIAERVGADFGSHLSRRTVAYIRRELGIPEGKERRQVRCYHVATAHFSPPMFLSTPILREVVPNEPGVYEIRSFVPGSHEGVIYIGSTRDLRKRLHHHLQGTGNNQRLREKIVRGARFRFRIVREHWRDEEREIYRTFCVTYGTPPECNRMSP</sequence>
<dbReference type="GO" id="GO:0001216">
    <property type="term" value="F:DNA-binding transcription activator activity"/>
    <property type="evidence" value="ECO:0007669"/>
    <property type="project" value="InterPro"/>
</dbReference>
<protein>
    <recommendedName>
        <fullName evidence="1">GIY-YIG domain-containing protein</fullName>
    </recommendedName>
</protein>
<dbReference type="SUPFAM" id="SSF82771">
    <property type="entry name" value="GIY-YIG endonuclease"/>
    <property type="match status" value="1"/>
</dbReference>
<gene>
    <name evidence="2" type="ordered locus">LFE_0595</name>
</gene>
<dbReference type="EMBL" id="AP012342">
    <property type="protein sequence ID" value="BAM06311.1"/>
    <property type="molecule type" value="Genomic_DNA"/>
</dbReference>
<dbReference type="PROSITE" id="PS50164">
    <property type="entry name" value="GIY_YIG"/>
    <property type="match status" value="1"/>
</dbReference>
<reference evidence="2 3" key="1">
    <citation type="journal article" date="2012" name="J. Bacteriol.">
        <title>Complete Genome Sequence of Leptospirillum ferrooxidans Strain C2-3, Isolated from a Fresh Volcanic Ash Deposit on the Island of Miyake, Japan.</title>
        <authorList>
            <person name="Fujimura R."/>
            <person name="Sato Y."/>
            <person name="Nishizawa T."/>
            <person name="Oshima K."/>
            <person name="Kim S.-W."/>
            <person name="Hattori M."/>
            <person name="Kamijo T."/>
            <person name="Ohta H."/>
        </authorList>
    </citation>
    <scope>NUCLEOTIDE SEQUENCE [LARGE SCALE GENOMIC DNA]</scope>
    <source>
        <strain evidence="2 3">C2-3</strain>
    </source>
</reference>
<dbReference type="Gene3D" id="1.10.10.60">
    <property type="entry name" value="Homeodomain-like"/>
    <property type="match status" value="1"/>
</dbReference>
<dbReference type="Pfam" id="PF04552">
    <property type="entry name" value="Sigma54_DBD"/>
    <property type="match status" value="1"/>
</dbReference>